<comment type="caution">
    <text evidence="2">The sequence shown here is derived from an EMBL/GenBank/DDBJ whole genome shotgun (WGS) entry which is preliminary data.</text>
</comment>
<reference evidence="2 3" key="1">
    <citation type="submission" date="2014-02" db="EMBL/GenBank/DDBJ databases">
        <title>The small core and large imbalanced accessory genome model reveals a collaborative survival strategy of Sorangium cellulosum strains in nature.</title>
        <authorList>
            <person name="Han K."/>
            <person name="Peng R."/>
            <person name="Blom J."/>
            <person name="Li Y.-Z."/>
        </authorList>
    </citation>
    <scope>NUCLEOTIDE SEQUENCE [LARGE SCALE GENOMIC DNA]</scope>
    <source>
        <strain evidence="2 3">So0007-03</strain>
    </source>
</reference>
<dbReference type="AlphaFoldDB" id="A0A150TDB7"/>
<proteinExistence type="predicted"/>
<dbReference type="Proteomes" id="UP000075502">
    <property type="component" value="Unassembled WGS sequence"/>
</dbReference>
<gene>
    <name evidence="2" type="ORF">BE21_54585</name>
</gene>
<evidence type="ECO:0000313" key="3">
    <source>
        <dbReference type="Proteomes" id="UP000075502"/>
    </source>
</evidence>
<accession>A0A150TDB7</accession>
<name>A0A150TDB7_SORCE</name>
<feature type="region of interest" description="Disordered" evidence="1">
    <location>
        <begin position="31"/>
        <end position="52"/>
    </location>
</feature>
<sequence length="188" mass="20081">MIAVLGTVLALTGCVAEAGDELDALSAEDAQGEVEGTGEAGQALEMSPLSAEQRTNITDSGARTMYTEATLQRGGDHAGQLYARTVTRNAVKLNGFTGGVFIVLRNDDGAVVGVSGLHTYGVDGKWVGTYVRDEIWIENFEPQVAAAATQLEIVQQRASTDRLPEIEERIQQFKRLGCQLVNVPRVCG</sequence>
<evidence type="ECO:0000256" key="1">
    <source>
        <dbReference type="SAM" id="MobiDB-lite"/>
    </source>
</evidence>
<evidence type="ECO:0000313" key="2">
    <source>
        <dbReference type="EMBL" id="KYG02685.1"/>
    </source>
</evidence>
<protein>
    <submittedName>
        <fullName evidence="2">Uncharacterized protein</fullName>
    </submittedName>
</protein>
<dbReference type="EMBL" id="JEME01002985">
    <property type="protein sequence ID" value="KYG02685.1"/>
    <property type="molecule type" value="Genomic_DNA"/>
</dbReference>
<organism evidence="2 3">
    <name type="scientific">Sorangium cellulosum</name>
    <name type="common">Polyangium cellulosum</name>
    <dbReference type="NCBI Taxonomy" id="56"/>
    <lineage>
        <taxon>Bacteria</taxon>
        <taxon>Pseudomonadati</taxon>
        <taxon>Myxococcota</taxon>
        <taxon>Polyangia</taxon>
        <taxon>Polyangiales</taxon>
        <taxon>Polyangiaceae</taxon>
        <taxon>Sorangium</taxon>
    </lineage>
</organism>